<evidence type="ECO:0000256" key="6">
    <source>
        <dbReference type="ARBA" id="ARBA00023002"/>
    </source>
</evidence>
<dbReference type="InterPro" id="IPR008255">
    <property type="entry name" value="Pyr_nucl-diS_OxRdtase_2_AS"/>
</dbReference>
<dbReference type="RefSeq" id="WP_205101395.1">
    <property type="nucleotide sequence ID" value="NZ_JACJJC010000001.1"/>
</dbReference>
<dbReference type="InterPro" id="IPR036249">
    <property type="entry name" value="Thioredoxin-like_sf"/>
</dbReference>
<evidence type="ECO:0000256" key="7">
    <source>
        <dbReference type="ARBA" id="ARBA00023027"/>
    </source>
</evidence>
<keyword evidence="13" id="KW-1185">Reference proteome</keyword>
<protein>
    <submittedName>
        <fullName evidence="12">Alkyl hydroperoxide reductase subunit F</fullName>
        <ecNumber evidence="12">1.8.1.-</ecNumber>
    </submittedName>
</protein>
<dbReference type="Gene3D" id="3.50.50.60">
    <property type="entry name" value="FAD/NAD(P)-binding domain"/>
    <property type="match status" value="2"/>
</dbReference>
<evidence type="ECO:0000256" key="1">
    <source>
        <dbReference type="ARBA" id="ARBA00001974"/>
    </source>
</evidence>
<dbReference type="NCBIfam" id="TIGR03140">
    <property type="entry name" value="AhpF"/>
    <property type="match status" value="1"/>
</dbReference>
<keyword evidence="9" id="KW-0676">Redox-active center</keyword>
<dbReference type="Pfam" id="PF13192">
    <property type="entry name" value="Thioredoxin_3"/>
    <property type="match status" value="1"/>
</dbReference>
<dbReference type="GO" id="GO:0016491">
    <property type="term" value="F:oxidoreductase activity"/>
    <property type="evidence" value="ECO:0007669"/>
    <property type="project" value="UniProtKB-KW"/>
</dbReference>
<proteinExistence type="inferred from homology"/>
<evidence type="ECO:0000259" key="11">
    <source>
        <dbReference type="Pfam" id="PF13192"/>
    </source>
</evidence>
<evidence type="ECO:0000259" key="10">
    <source>
        <dbReference type="Pfam" id="PF07992"/>
    </source>
</evidence>
<accession>A0ABS2DNR3</accession>
<dbReference type="InterPro" id="IPR050097">
    <property type="entry name" value="Ferredoxin-NADP_redctase_2"/>
</dbReference>
<dbReference type="SUPFAM" id="SSF52833">
    <property type="entry name" value="Thioredoxin-like"/>
    <property type="match status" value="2"/>
</dbReference>
<keyword evidence="6 12" id="KW-0560">Oxidoreductase</keyword>
<dbReference type="Proteomes" id="UP000715095">
    <property type="component" value="Unassembled WGS sequence"/>
</dbReference>
<comment type="subunit">
    <text evidence="3">Homodimer.</text>
</comment>
<dbReference type="InterPro" id="IPR044141">
    <property type="entry name" value="AhpF_NTD_C"/>
</dbReference>
<dbReference type="Gene3D" id="3.40.30.80">
    <property type="match status" value="1"/>
</dbReference>
<evidence type="ECO:0000256" key="4">
    <source>
        <dbReference type="ARBA" id="ARBA00022630"/>
    </source>
</evidence>
<dbReference type="PANTHER" id="PTHR48105">
    <property type="entry name" value="THIOREDOXIN REDUCTASE 1-RELATED-RELATED"/>
    <property type="match status" value="1"/>
</dbReference>
<keyword evidence="5" id="KW-0274">FAD</keyword>
<dbReference type="PRINTS" id="PR00368">
    <property type="entry name" value="FADPNR"/>
</dbReference>
<evidence type="ECO:0000313" key="12">
    <source>
        <dbReference type="EMBL" id="MBM6703003.1"/>
    </source>
</evidence>
<evidence type="ECO:0000256" key="8">
    <source>
        <dbReference type="ARBA" id="ARBA00023157"/>
    </source>
</evidence>
<dbReference type="EMBL" id="JACJJC010000001">
    <property type="protein sequence ID" value="MBM6703003.1"/>
    <property type="molecule type" value="Genomic_DNA"/>
</dbReference>
<dbReference type="EC" id="1.8.1.-" evidence="12"/>
<dbReference type="PROSITE" id="PS51354">
    <property type="entry name" value="GLUTAREDOXIN_2"/>
    <property type="match status" value="1"/>
</dbReference>
<keyword evidence="7" id="KW-0520">NAD</keyword>
<dbReference type="PROSITE" id="PS00573">
    <property type="entry name" value="PYRIDINE_REDOX_2"/>
    <property type="match status" value="1"/>
</dbReference>
<dbReference type="InterPro" id="IPR044142">
    <property type="entry name" value="AhpF_NTD_N"/>
</dbReference>
<gene>
    <name evidence="12" type="primary">ahpF</name>
    <name evidence="12" type="ORF">H6A60_00550</name>
</gene>
<dbReference type="CDD" id="cd02974">
    <property type="entry name" value="AhpF_NTD_N"/>
    <property type="match status" value="1"/>
</dbReference>
<dbReference type="InterPro" id="IPR023753">
    <property type="entry name" value="FAD/NAD-binding_dom"/>
</dbReference>
<name>A0ABS2DNR3_9BURK</name>
<feature type="domain" description="Thioredoxin-like fold" evidence="11">
    <location>
        <begin position="120"/>
        <end position="195"/>
    </location>
</feature>
<comment type="caution">
    <text evidence="12">The sequence shown here is derived from an EMBL/GenBank/DDBJ whole genome shotgun (WGS) entry which is preliminary data.</text>
</comment>
<evidence type="ECO:0000256" key="3">
    <source>
        <dbReference type="ARBA" id="ARBA00011738"/>
    </source>
</evidence>
<evidence type="ECO:0000256" key="5">
    <source>
        <dbReference type="ARBA" id="ARBA00022827"/>
    </source>
</evidence>
<comment type="cofactor">
    <cofactor evidence="1">
        <name>FAD</name>
        <dbReference type="ChEBI" id="CHEBI:57692"/>
    </cofactor>
</comment>
<dbReference type="CDD" id="cd03026">
    <property type="entry name" value="AhpF_NTD_C"/>
    <property type="match status" value="1"/>
</dbReference>
<comment type="similarity">
    <text evidence="2">Belongs to the class-II pyridine nucleotide-disulfide oxidoreductase family.</text>
</comment>
<evidence type="ECO:0000256" key="2">
    <source>
        <dbReference type="ARBA" id="ARBA00009333"/>
    </source>
</evidence>
<dbReference type="SUPFAM" id="SSF51905">
    <property type="entry name" value="FAD/NAD(P)-binding domain"/>
    <property type="match status" value="1"/>
</dbReference>
<dbReference type="PRINTS" id="PR00469">
    <property type="entry name" value="PNDRDTASEII"/>
</dbReference>
<dbReference type="PIRSF" id="PIRSF000238">
    <property type="entry name" value="AhpF"/>
    <property type="match status" value="1"/>
</dbReference>
<evidence type="ECO:0000256" key="9">
    <source>
        <dbReference type="ARBA" id="ARBA00023284"/>
    </source>
</evidence>
<dbReference type="InterPro" id="IPR036188">
    <property type="entry name" value="FAD/NAD-bd_sf"/>
</dbReference>
<sequence length="517" mass="55098">MLDTATKTQLKVYLDKLVEPIVFKTAFDNSDASRQMAELLADTAGLSDKISVVADNADGLRRPSFSISGTSTDMKIRFAALPMGHEFASFILAMLQASGYPSKADPKILERIRTLSGDFKFEVFMSLTCHNCPDVVQALTLMASLNPNISTTVIDGGLFEEEVRARHVLAVPAVFLNGEPFLSGRRELVEIVEKLDSEFASRNAAALSEKPVFDVLVLGAGPAGATAAIYAARKGLRTGIVAERLGGQVNETADIENFTSQLKVDGPALGSAFMRHVQSYGVDTISPAVADSVERTEDGLWRVRLESGAELRTKTLIGATGARWRTLGVPGEDDYRGKGVAYCPHCDGPLFKGKDVAVIGGGNSGVEAAIDLAGICRSVTLLQRGSALTADEVLQKRLAACKNATVILNTAVSSLEGDGQTLTGIRYTDKTTGEDKTLSVAGAFVQIGLIPNTEWAAGTLERNAWNEIVVDSRCRTSAEALFAAGDCTDVPYKQIVIALGEGAKAALSAFDWLIRNE</sequence>
<dbReference type="InterPro" id="IPR012336">
    <property type="entry name" value="Thioredoxin-like_fold"/>
</dbReference>
<reference evidence="12 13" key="1">
    <citation type="journal article" date="2021" name="Sci. Rep.">
        <title>The distribution of antibiotic resistance genes in chicken gut microbiota commensals.</title>
        <authorList>
            <person name="Juricova H."/>
            <person name="Matiasovicova J."/>
            <person name="Kubasova T."/>
            <person name="Cejkova D."/>
            <person name="Rychlik I."/>
        </authorList>
    </citation>
    <scope>NUCLEOTIDE SEQUENCE [LARGE SCALE GENOMIC DNA]</scope>
    <source>
        <strain evidence="12 13">An829</strain>
    </source>
</reference>
<dbReference type="InterPro" id="IPR012081">
    <property type="entry name" value="Alkyl_hydroperoxide_Rdtase_suF"/>
</dbReference>
<keyword evidence="4" id="KW-0285">Flavoprotein</keyword>
<keyword evidence="8" id="KW-1015">Disulfide bond</keyword>
<evidence type="ECO:0000313" key="13">
    <source>
        <dbReference type="Proteomes" id="UP000715095"/>
    </source>
</evidence>
<feature type="domain" description="FAD/NAD(P)-binding" evidence="10">
    <location>
        <begin position="213"/>
        <end position="502"/>
    </location>
</feature>
<organism evidence="12 13">
    <name type="scientific">Sutterella massiliensis</name>
    <dbReference type="NCBI Taxonomy" id="1816689"/>
    <lineage>
        <taxon>Bacteria</taxon>
        <taxon>Pseudomonadati</taxon>
        <taxon>Pseudomonadota</taxon>
        <taxon>Betaproteobacteria</taxon>
        <taxon>Burkholderiales</taxon>
        <taxon>Sutterellaceae</taxon>
        <taxon>Sutterella</taxon>
    </lineage>
</organism>
<dbReference type="Pfam" id="PF07992">
    <property type="entry name" value="Pyr_redox_2"/>
    <property type="match status" value="1"/>
</dbReference>